<evidence type="ECO:0000256" key="4">
    <source>
        <dbReference type="ARBA" id="ARBA00022989"/>
    </source>
</evidence>
<accession>A0AB72X1M6</accession>
<organism evidence="7 8">
    <name type="scientific">Ralstonia edaphi</name>
    <dbReference type="NCBI Taxonomy" id="3058599"/>
    <lineage>
        <taxon>Bacteria</taxon>
        <taxon>Pseudomonadati</taxon>
        <taxon>Pseudomonadota</taxon>
        <taxon>Betaproteobacteria</taxon>
        <taxon>Burkholderiales</taxon>
        <taxon>Burkholderiaceae</taxon>
        <taxon>Ralstonia</taxon>
    </lineage>
</organism>
<keyword evidence="5 6" id="KW-0472">Membrane</keyword>
<gene>
    <name evidence="7" type="ORF">R16034_02907</name>
</gene>
<dbReference type="Proteomes" id="UP001189225">
    <property type="component" value="Unassembled WGS sequence"/>
</dbReference>
<evidence type="ECO:0000313" key="8">
    <source>
        <dbReference type="Proteomes" id="UP001189225"/>
    </source>
</evidence>
<dbReference type="GO" id="GO:0015658">
    <property type="term" value="F:branched-chain amino acid transmembrane transporter activity"/>
    <property type="evidence" value="ECO:0007669"/>
    <property type="project" value="InterPro"/>
</dbReference>
<keyword evidence="3 6" id="KW-0812">Transmembrane</keyword>
<feature type="transmembrane region" description="Helical" evidence="6">
    <location>
        <begin position="117"/>
        <end position="137"/>
    </location>
</feature>
<dbReference type="Pfam" id="PF02653">
    <property type="entry name" value="BPD_transp_2"/>
    <property type="match status" value="1"/>
</dbReference>
<feature type="transmembrane region" description="Helical" evidence="6">
    <location>
        <begin position="89"/>
        <end position="110"/>
    </location>
</feature>
<dbReference type="InterPro" id="IPR001851">
    <property type="entry name" value="ABC_transp_permease"/>
</dbReference>
<feature type="transmembrane region" description="Helical" evidence="6">
    <location>
        <begin position="163"/>
        <end position="183"/>
    </location>
</feature>
<dbReference type="CDD" id="cd06581">
    <property type="entry name" value="TM_PBP1_LivM_like"/>
    <property type="match status" value="1"/>
</dbReference>
<evidence type="ECO:0000256" key="2">
    <source>
        <dbReference type="ARBA" id="ARBA00022475"/>
    </source>
</evidence>
<dbReference type="EMBL" id="CATWHI010000003">
    <property type="protein sequence ID" value="CAJ0741963.1"/>
    <property type="molecule type" value="Genomic_DNA"/>
</dbReference>
<keyword evidence="8" id="KW-1185">Reference proteome</keyword>
<keyword evidence="4 6" id="KW-1133">Transmembrane helix</keyword>
<evidence type="ECO:0000256" key="1">
    <source>
        <dbReference type="ARBA" id="ARBA00004651"/>
    </source>
</evidence>
<dbReference type="InterPro" id="IPR043428">
    <property type="entry name" value="LivM-like"/>
</dbReference>
<feature type="transmembrane region" description="Helical" evidence="6">
    <location>
        <begin position="213"/>
        <end position="236"/>
    </location>
</feature>
<feature type="transmembrane region" description="Helical" evidence="6">
    <location>
        <begin position="15"/>
        <end position="37"/>
    </location>
</feature>
<protein>
    <recommendedName>
        <fullName evidence="9">Branched-chain amino acid ABC transporter permease</fullName>
    </recommendedName>
</protein>
<comment type="subcellular location">
    <subcellularLocation>
        <location evidence="1">Cell membrane</location>
        <topology evidence="1">Multi-pass membrane protein</topology>
    </subcellularLocation>
</comment>
<evidence type="ECO:0000256" key="5">
    <source>
        <dbReference type="ARBA" id="ARBA00023136"/>
    </source>
</evidence>
<name>A0AB72X1M6_9RALS</name>
<feature type="transmembrane region" description="Helical" evidence="6">
    <location>
        <begin position="44"/>
        <end position="69"/>
    </location>
</feature>
<feature type="transmembrane region" description="Helical" evidence="6">
    <location>
        <begin position="248"/>
        <end position="275"/>
    </location>
</feature>
<dbReference type="AlphaFoldDB" id="A0AB72X1M6"/>
<comment type="caution">
    <text evidence="7">The sequence shown here is derived from an EMBL/GenBank/DDBJ whole genome shotgun (WGS) entry which is preliminary data.</text>
</comment>
<evidence type="ECO:0000256" key="6">
    <source>
        <dbReference type="SAM" id="Phobius"/>
    </source>
</evidence>
<evidence type="ECO:0000313" key="7">
    <source>
        <dbReference type="EMBL" id="CAJ0741963.1"/>
    </source>
</evidence>
<dbReference type="GO" id="GO:0005886">
    <property type="term" value="C:plasma membrane"/>
    <property type="evidence" value="ECO:0007669"/>
    <property type="project" value="UniProtKB-SubCell"/>
</dbReference>
<evidence type="ECO:0000256" key="3">
    <source>
        <dbReference type="ARBA" id="ARBA00022692"/>
    </source>
</evidence>
<keyword evidence="2" id="KW-1003">Cell membrane</keyword>
<dbReference type="PANTHER" id="PTHR30482">
    <property type="entry name" value="HIGH-AFFINITY BRANCHED-CHAIN AMINO ACID TRANSPORT SYSTEM PERMEASE"/>
    <property type="match status" value="1"/>
</dbReference>
<dbReference type="PANTHER" id="PTHR30482:SF17">
    <property type="entry name" value="ABC TRANSPORTER ATP-BINDING PROTEIN"/>
    <property type="match status" value="1"/>
</dbReference>
<reference evidence="7 8" key="1">
    <citation type="submission" date="2023-07" db="EMBL/GenBank/DDBJ databases">
        <authorList>
            <person name="Peeters C."/>
        </authorList>
    </citation>
    <scope>NUCLEOTIDE SEQUENCE [LARGE SCALE GENOMIC DNA]</scope>
    <source>
        <strain evidence="7 8">R-16034</strain>
    </source>
</reference>
<proteinExistence type="predicted"/>
<sequence length="334" mass="35173">MSGAANMTNSSSLKYVLYGLLLVALIAAPLVGAYPVFVAKLLCFVLFASAFNLLLGYTGLLSFGHAAFFGGAGYVAGYMMRDLHVTPELGLLAGTAAGAFIGLIVGLLAIRRQGIYFAMITLALAQMLYFFCLQVPFTGGEDGLQGVPRGKLFGVLDLSSDLTLYYVVLVIVVAAFLLIVRTIHSPFGQILKAIKENEPRATSLGYDTDRFKLLAFVLSAALTGLAGSLKTLVLGFETLTDVHWSMSGSVILMTLVGGLGILSGPLLGAALVIALENKLGDIGSFLAGATGIDGFNILGESVTTVTGAIFVICVLTFRRGIMGEIAARVPWLRR</sequence>
<evidence type="ECO:0008006" key="9">
    <source>
        <dbReference type="Google" id="ProtNLM"/>
    </source>
</evidence>